<evidence type="ECO:0000256" key="4">
    <source>
        <dbReference type="ARBA" id="ARBA00022692"/>
    </source>
</evidence>
<keyword evidence="8 9" id="KW-0472">Membrane</keyword>
<name>A0A177WW16_BATDL</name>
<feature type="transmembrane region" description="Helical" evidence="9">
    <location>
        <begin position="508"/>
        <end position="527"/>
    </location>
</feature>
<evidence type="ECO:0000256" key="7">
    <source>
        <dbReference type="ARBA" id="ARBA00022989"/>
    </source>
</evidence>
<feature type="transmembrane region" description="Helical" evidence="9">
    <location>
        <begin position="195"/>
        <end position="212"/>
    </location>
</feature>
<accession>A0A177WW16</accession>
<feature type="transmembrane region" description="Helical" evidence="9">
    <location>
        <begin position="564"/>
        <end position="582"/>
    </location>
</feature>
<feature type="transmembrane region" description="Helical" evidence="9">
    <location>
        <begin position="93"/>
        <end position="112"/>
    </location>
</feature>
<feature type="transmembrane region" description="Helical" evidence="9">
    <location>
        <begin position="391"/>
        <end position="414"/>
    </location>
</feature>
<dbReference type="AlphaFoldDB" id="A0A177WW16"/>
<dbReference type="VEuPathDB" id="FungiDB:BDEG_27509"/>
<protein>
    <submittedName>
        <fullName evidence="10">OPT family small oligopeptide transporter</fullName>
    </submittedName>
</protein>
<keyword evidence="3" id="KW-0813">Transport</keyword>
<dbReference type="eggNOG" id="KOG2262">
    <property type="taxonomic scope" value="Eukaryota"/>
</dbReference>
<keyword evidence="4 9" id="KW-0812">Transmembrane</keyword>
<feature type="transmembrane region" description="Helical" evidence="9">
    <location>
        <begin position="450"/>
        <end position="470"/>
    </location>
</feature>
<dbReference type="GO" id="GO:0016020">
    <property type="term" value="C:membrane"/>
    <property type="evidence" value="ECO:0007669"/>
    <property type="project" value="UniProtKB-SubCell"/>
</dbReference>
<feature type="transmembrane region" description="Helical" evidence="9">
    <location>
        <begin position="594"/>
        <end position="610"/>
    </location>
</feature>
<feature type="transmembrane region" description="Helical" evidence="9">
    <location>
        <begin position="622"/>
        <end position="642"/>
    </location>
</feature>
<dbReference type="NCBIfam" id="TIGR00728">
    <property type="entry name" value="OPT_sfam"/>
    <property type="match status" value="1"/>
</dbReference>
<keyword evidence="6" id="KW-0653">Protein transport</keyword>
<dbReference type="OrthoDB" id="9986677at2759"/>
<evidence type="ECO:0000256" key="2">
    <source>
        <dbReference type="ARBA" id="ARBA00008807"/>
    </source>
</evidence>
<evidence type="ECO:0000256" key="8">
    <source>
        <dbReference type="ARBA" id="ARBA00023136"/>
    </source>
</evidence>
<keyword evidence="5" id="KW-0571">Peptide transport</keyword>
<dbReference type="InterPro" id="IPR004648">
    <property type="entry name" value="Oligpept_transpt"/>
</dbReference>
<reference evidence="10 11" key="1">
    <citation type="submission" date="2006-10" db="EMBL/GenBank/DDBJ databases">
        <title>The Genome Sequence of Batrachochytrium dendrobatidis JEL423.</title>
        <authorList>
            <consortium name="The Broad Institute Genome Sequencing Platform"/>
            <person name="Birren B."/>
            <person name="Lander E."/>
            <person name="Galagan J."/>
            <person name="Cuomo C."/>
            <person name="Devon K."/>
            <person name="Jaffe D."/>
            <person name="Butler J."/>
            <person name="Alvarez P."/>
            <person name="Gnerre S."/>
            <person name="Grabherr M."/>
            <person name="Kleber M."/>
            <person name="Mauceli E."/>
            <person name="Brockman W."/>
            <person name="Young S."/>
            <person name="LaButti K."/>
            <person name="Sykes S."/>
            <person name="DeCaprio D."/>
            <person name="Crawford M."/>
            <person name="Koehrsen M."/>
            <person name="Engels R."/>
            <person name="Montgomery P."/>
            <person name="Pearson M."/>
            <person name="Howarth C."/>
            <person name="Larson L."/>
            <person name="White J."/>
            <person name="O'Leary S."/>
            <person name="Kodira C."/>
            <person name="Zeng Q."/>
            <person name="Yandava C."/>
            <person name="Alvarado L."/>
            <person name="Longcore J."/>
            <person name="James T."/>
        </authorList>
    </citation>
    <scope>NUCLEOTIDE SEQUENCE [LARGE SCALE GENOMIC DNA]</scope>
    <source>
        <strain evidence="10 11">JEL423</strain>
    </source>
</reference>
<dbReference type="Proteomes" id="UP000077115">
    <property type="component" value="Unassembled WGS sequence"/>
</dbReference>
<proteinExistence type="inferred from homology"/>
<feature type="transmembrane region" description="Helical" evidence="9">
    <location>
        <begin position="699"/>
        <end position="725"/>
    </location>
</feature>
<dbReference type="Pfam" id="PF03169">
    <property type="entry name" value="OPT"/>
    <property type="match status" value="1"/>
</dbReference>
<evidence type="ECO:0000256" key="3">
    <source>
        <dbReference type="ARBA" id="ARBA00022448"/>
    </source>
</evidence>
<feature type="transmembrane region" description="Helical" evidence="9">
    <location>
        <begin position="476"/>
        <end position="496"/>
    </location>
</feature>
<feature type="transmembrane region" description="Helical" evidence="9">
    <location>
        <begin position="64"/>
        <end position="86"/>
    </location>
</feature>
<gene>
    <name evidence="10" type="ORF">BDEG_27509</name>
</gene>
<keyword evidence="7 9" id="KW-1133">Transmembrane helix</keyword>
<evidence type="ECO:0000313" key="11">
    <source>
        <dbReference type="Proteomes" id="UP000077115"/>
    </source>
</evidence>
<dbReference type="InterPro" id="IPR004813">
    <property type="entry name" value="OPT"/>
</dbReference>
<dbReference type="GO" id="GO:0035673">
    <property type="term" value="F:oligopeptide transmembrane transporter activity"/>
    <property type="evidence" value="ECO:0007669"/>
    <property type="project" value="InterPro"/>
</dbReference>
<feature type="transmembrane region" description="Helical" evidence="9">
    <location>
        <begin position="232"/>
        <end position="254"/>
    </location>
</feature>
<dbReference type="EMBL" id="DS022312">
    <property type="protein sequence ID" value="OAJ44247.1"/>
    <property type="molecule type" value="Genomic_DNA"/>
</dbReference>
<sequence>MTLYVEDDSTYKLDYVNVKQSDGELEPLKELFKTDSMEESDQQYARQYTQGIVPETDDPSAPSLSIRMIFLGTIWAVFLGLVNGVFSFRTNSFAISSNIAAILSYPIGIFLSKTLPLGILNPGPFTIKEHVLVYMIAGAAGGQPYGVENVIGQKFDKFMGDTRITFWNSVLFIITTQMIGYGLSGMTRRFLVRPAAMYWPTVLSTVALFVSFHETEESEESKKVGGLSRFSFFWLAFCVMFMWQWFPTFFATALQSISVLCMITNNKTARFLGSASPKTGVGILSFSLDWSNIGSAAISIPWWVIANMAVSEVFVIWIVVPILYYRQNFGSPTLIGPYSYEDGTPFPVLNTPALYDRYGKHMSPTLMYDKNDFNLNETAYDLVKPIYISEYFAVTYSMSFFALTCGISHVALWYHKDIIRQTKEMFNQVDEAHADIHNELMKAYPDIPEWMYMVWLAFWLVVMLLVGIFTPFHLPWWGTLFGLVLAFIFLIPYGIIQGSSGQQLGLNIITELLMGLFIPGQTVAVMTFKSYSYNIMIQALSLTYDLKVGHYLHINPVHMVISQLWGTIIGAFSNTAAVWIAIDYFPLGTEDWSYPGHTTFFNAGAIWGAIGPGKFFGPSSPYFSLNLGYLFGAILPILPWLANKGYPHPYWRFVHFPIMAGVGSPGGIQSSLLSRIIISYIFMYYLFTYSRPWWTKYNYVLAAALDSGSGVGVLLATLVAMGVVIPNSSANPPVYDFYCIGANWDDPQFLH</sequence>
<feature type="transmembrane region" description="Helical" evidence="9">
    <location>
        <begin position="164"/>
        <end position="183"/>
    </location>
</feature>
<evidence type="ECO:0000256" key="9">
    <source>
        <dbReference type="SAM" id="Phobius"/>
    </source>
</evidence>
<evidence type="ECO:0000313" key="10">
    <source>
        <dbReference type="EMBL" id="OAJ44247.1"/>
    </source>
</evidence>
<dbReference type="PANTHER" id="PTHR22601">
    <property type="entry name" value="ISP4 LIKE PROTEIN"/>
    <property type="match status" value="1"/>
</dbReference>
<evidence type="ECO:0000256" key="5">
    <source>
        <dbReference type="ARBA" id="ARBA00022856"/>
    </source>
</evidence>
<comment type="similarity">
    <text evidence="2">Belongs to the oligopeptide OPT transporter family.</text>
</comment>
<evidence type="ECO:0000256" key="1">
    <source>
        <dbReference type="ARBA" id="ARBA00004141"/>
    </source>
</evidence>
<feature type="transmembrane region" description="Helical" evidence="9">
    <location>
        <begin position="300"/>
        <end position="324"/>
    </location>
</feature>
<reference evidence="10 11" key="2">
    <citation type="submission" date="2016-05" db="EMBL/GenBank/DDBJ databases">
        <title>Lineage-specific infection strategies underlie the spectrum of fungal disease in amphibians.</title>
        <authorList>
            <person name="Cuomo C.A."/>
            <person name="Farrer R.A."/>
            <person name="James T."/>
            <person name="Longcore J."/>
            <person name="Birren B."/>
        </authorList>
    </citation>
    <scope>NUCLEOTIDE SEQUENCE [LARGE SCALE GENOMIC DNA]</scope>
    <source>
        <strain evidence="10 11">JEL423</strain>
    </source>
</reference>
<feature type="transmembrane region" description="Helical" evidence="9">
    <location>
        <begin position="662"/>
        <end position="687"/>
    </location>
</feature>
<comment type="subcellular location">
    <subcellularLocation>
        <location evidence="1">Membrane</location>
        <topology evidence="1">Multi-pass membrane protein</topology>
    </subcellularLocation>
</comment>
<evidence type="ECO:0000256" key="6">
    <source>
        <dbReference type="ARBA" id="ARBA00022927"/>
    </source>
</evidence>
<organism evidence="10 11">
    <name type="scientific">Batrachochytrium dendrobatidis (strain JEL423)</name>
    <dbReference type="NCBI Taxonomy" id="403673"/>
    <lineage>
        <taxon>Eukaryota</taxon>
        <taxon>Fungi</taxon>
        <taxon>Fungi incertae sedis</taxon>
        <taxon>Chytridiomycota</taxon>
        <taxon>Chytridiomycota incertae sedis</taxon>
        <taxon>Chytridiomycetes</taxon>
        <taxon>Rhizophydiales</taxon>
        <taxon>Rhizophydiales incertae sedis</taxon>
        <taxon>Batrachochytrium</taxon>
    </lineage>
</organism>
<dbReference type="GO" id="GO:0015031">
    <property type="term" value="P:protein transport"/>
    <property type="evidence" value="ECO:0007669"/>
    <property type="project" value="UniProtKB-KW"/>
</dbReference>